<keyword evidence="4" id="KW-0653">Protein transport</keyword>
<dbReference type="Pfam" id="PF07660">
    <property type="entry name" value="STN"/>
    <property type="match status" value="1"/>
</dbReference>
<name>A0A3N2DQ87_9GAMM</name>
<dbReference type="GO" id="GO:0009279">
    <property type="term" value="C:cell outer membrane"/>
    <property type="evidence" value="ECO:0007669"/>
    <property type="project" value="UniProtKB-SubCell"/>
</dbReference>
<evidence type="ECO:0000256" key="3">
    <source>
        <dbReference type="ARBA" id="ARBA00022729"/>
    </source>
</evidence>
<dbReference type="PRINTS" id="PR00811">
    <property type="entry name" value="BCTERIALGSPD"/>
</dbReference>
<dbReference type="Gene3D" id="2.60.40.3470">
    <property type="match status" value="1"/>
</dbReference>
<evidence type="ECO:0000256" key="8">
    <source>
        <dbReference type="RuleBase" id="RU004004"/>
    </source>
</evidence>
<protein>
    <submittedName>
        <fullName evidence="10">Type IV pilus assembly protein PilQ</fullName>
    </submittedName>
</protein>
<dbReference type="Gene3D" id="3.30.1370.130">
    <property type="match status" value="1"/>
</dbReference>
<proteinExistence type="inferred from homology"/>
<keyword evidence="2 8" id="KW-0813">Transport</keyword>
<keyword evidence="6" id="KW-0998">Cell outer membrane</keyword>
<evidence type="ECO:0000256" key="5">
    <source>
        <dbReference type="ARBA" id="ARBA00023136"/>
    </source>
</evidence>
<comment type="similarity">
    <text evidence="7">Belongs to the bacterial secretin family.</text>
</comment>
<gene>
    <name evidence="10" type="ORF">EDC56_2402</name>
</gene>
<dbReference type="InterPro" id="IPR005644">
    <property type="entry name" value="NolW-like"/>
</dbReference>
<keyword evidence="3" id="KW-0732">Signal</keyword>
<accession>A0A3N2DQ87</accession>
<dbReference type="Pfam" id="PF03958">
    <property type="entry name" value="Secretin_N"/>
    <property type="match status" value="1"/>
</dbReference>
<dbReference type="EMBL" id="RKHR01000004">
    <property type="protein sequence ID" value="ROS01953.1"/>
    <property type="molecule type" value="Genomic_DNA"/>
</dbReference>
<dbReference type="GO" id="GO:0009306">
    <property type="term" value="P:protein secretion"/>
    <property type="evidence" value="ECO:0007669"/>
    <property type="project" value="InterPro"/>
</dbReference>
<evidence type="ECO:0000259" key="9">
    <source>
        <dbReference type="SMART" id="SM00965"/>
    </source>
</evidence>
<dbReference type="InterPro" id="IPR013355">
    <property type="entry name" value="Pilus_4_PilQ"/>
</dbReference>
<evidence type="ECO:0000256" key="6">
    <source>
        <dbReference type="ARBA" id="ARBA00023237"/>
    </source>
</evidence>
<evidence type="ECO:0000256" key="7">
    <source>
        <dbReference type="RuleBase" id="RU004003"/>
    </source>
</evidence>
<keyword evidence="11" id="KW-1185">Reference proteome</keyword>
<dbReference type="Proteomes" id="UP000275394">
    <property type="component" value="Unassembled WGS sequence"/>
</dbReference>
<feature type="domain" description="Secretin/TonB short N-terminal" evidence="9">
    <location>
        <begin position="313"/>
        <end position="361"/>
    </location>
</feature>
<dbReference type="PANTHER" id="PTHR30604:SF1">
    <property type="entry name" value="DNA UTILIZATION PROTEIN HOFQ"/>
    <property type="match status" value="1"/>
</dbReference>
<dbReference type="Gene3D" id="3.30.1370.120">
    <property type="match status" value="1"/>
</dbReference>
<reference evidence="10 11" key="1">
    <citation type="submission" date="2018-11" db="EMBL/GenBank/DDBJ databases">
        <title>Genomic Encyclopedia of Type Strains, Phase IV (KMG-IV): sequencing the most valuable type-strain genomes for metagenomic binning, comparative biology and taxonomic classification.</title>
        <authorList>
            <person name="Goeker M."/>
        </authorList>
    </citation>
    <scope>NUCLEOTIDE SEQUENCE [LARGE SCALE GENOMIC DNA]</scope>
    <source>
        <strain evidence="10 11">DSM 100316</strain>
    </source>
</reference>
<dbReference type="PRINTS" id="PR01032">
    <property type="entry name" value="PHAGEIV"/>
</dbReference>
<dbReference type="RefSeq" id="WP_245980686.1">
    <property type="nucleotide sequence ID" value="NZ_RKHR01000004.1"/>
</dbReference>
<dbReference type="AlphaFoldDB" id="A0A3N2DQ87"/>
<evidence type="ECO:0000256" key="1">
    <source>
        <dbReference type="ARBA" id="ARBA00004370"/>
    </source>
</evidence>
<dbReference type="InterPro" id="IPR021731">
    <property type="entry name" value="AMIN_dom"/>
</dbReference>
<dbReference type="InterPro" id="IPR004846">
    <property type="entry name" value="T2SS/T3SS_dom"/>
</dbReference>
<comment type="subcellular location">
    <subcellularLocation>
        <location evidence="8">Cell outer membrane</location>
    </subcellularLocation>
    <subcellularLocation>
        <location evidence="1">Membrane</location>
    </subcellularLocation>
</comment>
<dbReference type="Pfam" id="PF00263">
    <property type="entry name" value="Secretin"/>
    <property type="match status" value="1"/>
</dbReference>
<evidence type="ECO:0000313" key="10">
    <source>
        <dbReference type="EMBL" id="ROS01953.1"/>
    </source>
</evidence>
<dbReference type="InterPro" id="IPR011662">
    <property type="entry name" value="Secretin/TonB_short_N"/>
</dbReference>
<evidence type="ECO:0000256" key="4">
    <source>
        <dbReference type="ARBA" id="ARBA00022927"/>
    </source>
</evidence>
<evidence type="ECO:0000313" key="11">
    <source>
        <dbReference type="Proteomes" id="UP000275394"/>
    </source>
</evidence>
<dbReference type="InterPro" id="IPR001775">
    <property type="entry name" value="GspD/PilQ"/>
</dbReference>
<dbReference type="NCBIfam" id="TIGR02515">
    <property type="entry name" value="IV_pilus_PilQ"/>
    <property type="match status" value="1"/>
</dbReference>
<evidence type="ECO:0000256" key="2">
    <source>
        <dbReference type="ARBA" id="ARBA00022448"/>
    </source>
</evidence>
<dbReference type="SMART" id="SM00965">
    <property type="entry name" value="STN"/>
    <property type="match status" value="1"/>
</dbReference>
<dbReference type="InterPro" id="IPR051808">
    <property type="entry name" value="Type_IV_pilus_biogenesis"/>
</dbReference>
<keyword evidence="5" id="KW-0472">Membrane</keyword>
<organism evidence="10 11">
    <name type="scientific">Sinobacterium caligoides</name>
    <dbReference type="NCBI Taxonomy" id="933926"/>
    <lineage>
        <taxon>Bacteria</taxon>
        <taxon>Pseudomonadati</taxon>
        <taxon>Pseudomonadota</taxon>
        <taxon>Gammaproteobacteria</taxon>
        <taxon>Cellvibrionales</taxon>
        <taxon>Spongiibacteraceae</taxon>
        <taxon>Sinobacterium</taxon>
    </lineage>
</organism>
<dbReference type="InterPro" id="IPR038591">
    <property type="entry name" value="NolW-like_sf"/>
</dbReference>
<dbReference type="PANTHER" id="PTHR30604">
    <property type="entry name" value="PROTEIN TRANSPORT PROTEIN HOFQ"/>
    <property type="match status" value="1"/>
</dbReference>
<sequence length="697" mass="76385">MKTVMNGVRSIQQGVRVMRKVLGALVLLAVSLYSTLAAAVVMDGIHFNSLPGERVEIRMSFDGVPPEPKVYTIESPARISLDLTGVTSALEKKKYLLNVGVTDTVTVLGANDRTRVVVGMSRLANYSSRVEGQELVLEIGNEVQQSYIKKSTDQLTKKFNHQTSSASQINSLDFQRGEDGEGKLLLGLSSSDVNVDMAKEGGLIKLTFANTGIEDGLERTFDVLDFATPVKTVVAKESRDGKSAVVTLEPMGEYDYLAYQVEDTYVISVRPLTPEEVQAKSSEFQYTGDRLSLNFQDIEVRAVLQLIADFTGLNLVASDNVTGKITLRLQNVPWDQALDLVLKTKALGKRQIGNVLMIAPAEELANQERQRIEANKQIEELAPLSTELFRIRYHSAEGIFELFKDDGDDGSKSILSPRGRAIVDPRTNSLIITETAMRLEEFRSLLAAIDIPVRQVLIEARLVAADKSFREELGISWGGSEEGKWDHFNIGGREGADGTTPLVVDLGVGGATSGFNVGYTNGSVNLSAEISAMESNGRGELVAEPKVITGDKQRAVIKAGRELPYLESSASGETTVTFKEAVLKLEVTPYITPDNRVLMELEINQDDSTSSIQGEFGALIPIINTRQIKTKVLVKNGETVVLGGVFKTVDKTTIQKTPFFGDIPYIGRLFRNQVQENSKEELLIFITPRILSDDLLD</sequence>
<comment type="caution">
    <text evidence="10">The sequence shown here is derived from an EMBL/GenBank/DDBJ whole genome shotgun (WGS) entry which is preliminary data.</text>
</comment>
<dbReference type="Pfam" id="PF11741">
    <property type="entry name" value="AMIN"/>
    <property type="match status" value="1"/>
</dbReference>